<sequence length="498" mass="53395">MTTGSATPVASEGKAPEHGRTFFGHPWGLANLFGVEVWERFSFYGMQAILVFYLYHSASDGGLGLDETVATAIVGAYGGMVYLACIGGGWVADRILGPERTLFYSAILIMIGHISLSLIPGYPGLVIGLVSIALGSGGLKTTASTVLGELYEKDDPRRDGGFSIFYMGINIGALFGPLLTGWGWGQFGFHFGFGLAAIGMAIGLTQYTLLRKRSLGNAGRRVSNPLPKGKYLPYSIIAVLVVVIIVVVTQSGIIQPGQLSNVVSIIAGLSAIILFLQMFMSHETTPAEKRRLLGFIPMFLASVAFFSIFQQQFTVLAVYSDQRLNRTFGSIEITPAWVNSINPVFIIIFAGVFATMWLKLGDRQPSSPVKYALALIVVGSAPFFFIPFAGGGPNSTPFLLIVWILFIFTVAELLISPVGLSLATKVAPHAFPTRMMSLHMLSLSIGTALSGTLAGFYNPNDGAAEQTYFMSLGTTAILLGVIMWLLAKPIIKAFGGIR</sequence>
<feature type="transmembrane region" description="Helical" evidence="8">
    <location>
        <begin position="435"/>
        <end position="456"/>
    </location>
</feature>
<comment type="subcellular location">
    <subcellularLocation>
        <location evidence="1">Cell membrane</location>
        <topology evidence="1">Multi-pass membrane protein</topology>
    </subcellularLocation>
    <subcellularLocation>
        <location evidence="7">Membrane</location>
        <topology evidence="7">Multi-pass membrane protein</topology>
    </subcellularLocation>
</comment>
<feature type="transmembrane region" description="Helical" evidence="8">
    <location>
        <begin position="372"/>
        <end position="392"/>
    </location>
</feature>
<feature type="transmembrane region" description="Helical" evidence="8">
    <location>
        <begin position="191"/>
        <end position="210"/>
    </location>
</feature>
<evidence type="ECO:0000256" key="7">
    <source>
        <dbReference type="RuleBase" id="RU003755"/>
    </source>
</evidence>
<dbReference type="RefSeq" id="WP_146324470.1">
    <property type="nucleotide sequence ID" value="NZ_BAABLR010000010.1"/>
</dbReference>
<keyword evidence="2 7" id="KW-0813">Transport</keyword>
<name>A0A5C5UGH4_9CORY</name>
<keyword evidence="10" id="KW-1185">Reference proteome</keyword>
<evidence type="ECO:0000256" key="8">
    <source>
        <dbReference type="SAM" id="Phobius"/>
    </source>
</evidence>
<comment type="caution">
    <text evidence="9">The sequence shown here is derived from an EMBL/GenBank/DDBJ whole genome shotgun (WGS) entry which is preliminary data.</text>
</comment>
<dbReference type="GO" id="GO:0005886">
    <property type="term" value="C:plasma membrane"/>
    <property type="evidence" value="ECO:0007669"/>
    <property type="project" value="UniProtKB-SubCell"/>
</dbReference>
<dbReference type="PANTHER" id="PTHR23517">
    <property type="entry name" value="RESISTANCE PROTEIN MDTM, PUTATIVE-RELATED-RELATED"/>
    <property type="match status" value="1"/>
</dbReference>
<evidence type="ECO:0000256" key="4">
    <source>
        <dbReference type="ARBA" id="ARBA00022692"/>
    </source>
</evidence>
<feature type="transmembrane region" description="Helical" evidence="8">
    <location>
        <begin position="41"/>
        <end position="58"/>
    </location>
</feature>
<protein>
    <submittedName>
        <fullName evidence="9">Peptide MFS transporter</fullName>
    </submittedName>
</protein>
<evidence type="ECO:0000256" key="5">
    <source>
        <dbReference type="ARBA" id="ARBA00022989"/>
    </source>
</evidence>
<evidence type="ECO:0000256" key="3">
    <source>
        <dbReference type="ARBA" id="ARBA00022475"/>
    </source>
</evidence>
<dbReference type="InterPro" id="IPR000109">
    <property type="entry name" value="POT_fam"/>
</dbReference>
<feature type="transmembrane region" description="Helical" evidence="8">
    <location>
        <begin position="468"/>
        <end position="487"/>
    </location>
</feature>
<feature type="transmembrane region" description="Helical" evidence="8">
    <location>
        <begin position="259"/>
        <end position="280"/>
    </location>
</feature>
<evidence type="ECO:0000256" key="6">
    <source>
        <dbReference type="ARBA" id="ARBA00023136"/>
    </source>
</evidence>
<keyword evidence="4 7" id="KW-0812">Transmembrane</keyword>
<dbReference type="Pfam" id="PF00854">
    <property type="entry name" value="PTR2"/>
    <property type="match status" value="1"/>
</dbReference>
<dbReference type="PROSITE" id="PS01023">
    <property type="entry name" value="PTR2_2"/>
    <property type="match status" value="1"/>
</dbReference>
<dbReference type="OrthoDB" id="9772725at2"/>
<feature type="transmembrane region" description="Helical" evidence="8">
    <location>
        <begin position="340"/>
        <end position="360"/>
    </location>
</feature>
<dbReference type="InterPro" id="IPR050171">
    <property type="entry name" value="MFS_Transporters"/>
</dbReference>
<evidence type="ECO:0000313" key="10">
    <source>
        <dbReference type="Proteomes" id="UP000320791"/>
    </source>
</evidence>
<keyword evidence="3" id="KW-1003">Cell membrane</keyword>
<feature type="transmembrane region" description="Helical" evidence="8">
    <location>
        <begin position="102"/>
        <end position="119"/>
    </location>
</feature>
<evidence type="ECO:0000313" key="9">
    <source>
        <dbReference type="EMBL" id="TWT25058.1"/>
    </source>
</evidence>
<reference evidence="9 10" key="1">
    <citation type="submission" date="2019-08" db="EMBL/GenBank/DDBJ databases">
        <authorList>
            <person name="Lei W."/>
        </authorList>
    </citation>
    <scope>NUCLEOTIDE SEQUENCE [LARGE SCALE GENOMIC DNA]</scope>
    <source>
        <strain evidence="9 10">CCUG 58627</strain>
    </source>
</reference>
<dbReference type="EMBL" id="VOHM01000013">
    <property type="protein sequence ID" value="TWT25058.1"/>
    <property type="molecule type" value="Genomic_DNA"/>
</dbReference>
<feature type="transmembrane region" description="Helical" evidence="8">
    <location>
        <begin position="164"/>
        <end position="185"/>
    </location>
</feature>
<dbReference type="CDD" id="cd17346">
    <property type="entry name" value="MFS_DtpA_like"/>
    <property type="match status" value="1"/>
</dbReference>
<feature type="transmembrane region" description="Helical" evidence="8">
    <location>
        <begin position="125"/>
        <end position="143"/>
    </location>
</feature>
<comment type="similarity">
    <text evidence="7">Belongs to the major facilitator superfamily. Proton-dependent oligopeptide transporter (POT/PTR) (TC 2.A.17) family.</text>
</comment>
<gene>
    <name evidence="9" type="ORF">FRX94_07300</name>
</gene>
<dbReference type="Proteomes" id="UP000320791">
    <property type="component" value="Unassembled WGS sequence"/>
</dbReference>
<dbReference type="InterPro" id="IPR005279">
    <property type="entry name" value="Dipep/tripep_permease"/>
</dbReference>
<evidence type="ECO:0000256" key="1">
    <source>
        <dbReference type="ARBA" id="ARBA00004651"/>
    </source>
</evidence>
<keyword evidence="6 8" id="KW-0472">Membrane</keyword>
<dbReference type="SUPFAM" id="SSF103473">
    <property type="entry name" value="MFS general substrate transporter"/>
    <property type="match status" value="1"/>
</dbReference>
<feature type="transmembrane region" description="Helical" evidence="8">
    <location>
        <begin position="70"/>
        <end position="90"/>
    </location>
</feature>
<dbReference type="GO" id="GO:1904680">
    <property type="term" value="F:peptide transmembrane transporter activity"/>
    <property type="evidence" value="ECO:0007669"/>
    <property type="project" value="InterPro"/>
</dbReference>
<dbReference type="GO" id="GO:0006857">
    <property type="term" value="P:oligopeptide transport"/>
    <property type="evidence" value="ECO:0007669"/>
    <property type="project" value="InterPro"/>
</dbReference>
<keyword evidence="5 8" id="KW-1133">Transmembrane helix</keyword>
<evidence type="ECO:0000256" key="2">
    <source>
        <dbReference type="ARBA" id="ARBA00022448"/>
    </source>
</evidence>
<feature type="transmembrane region" description="Helical" evidence="8">
    <location>
        <begin position="398"/>
        <end position="423"/>
    </location>
</feature>
<proteinExistence type="inferred from homology"/>
<feature type="transmembrane region" description="Helical" evidence="8">
    <location>
        <begin position="231"/>
        <end position="253"/>
    </location>
</feature>
<dbReference type="InterPro" id="IPR036259">
    <property type="entry name" value="MFS_trans_sf"/>
</dbReference>
<dbReference type="Gene3D" id="1.20.1250.20">
    <property type="entry name" value="MFS general substrate transporter like domains"/>
    <property type="match status" value="1"/>
</dbReference>
<feature type="transmembrane region" description="Helical" evidence="8">
    <location>
        <begin position="292"/>
        <end position="320"/>
    </location>
</feature>
<dbReference type="PANTHER" id="PTHR23517:SF15">
    <property type="entry name" value="PROTON-DEPENDENT OLIGOPEPTIDE FAMILY TRANSPORT PROTEIN"/>
    <property type="match status" value="1"/>
</dbReference>
<dbReference type="NCBIfam" id="TIGR00924">
    <property type="entry name" value="yjdL_sub1_fam"/>
    <property type="match status" value="1"/>
</dbReference>
<dbReference type="AlphaFoldDB" id="A0A5C5UGH4"/>
<dbReference type="InterPro" id="IPR018456">
    <property type="entry name" value="PTR2_symporter_CS"/>
</dbReference>
<accession>A0A5C5UGH4</accession>
<organism evidence="9 10">
    <name type="scientific">Corynebacterium canis</name>
    <dbReference type="NCBI Taxonomy" id="679663"/>
    <lineage>
        <taxon>Bacteria</taxon>
        <taxon>Bacillati</taxon>
        <taxon>Actinomycetota</taxon>
        <taxon>Actinomycetes</taxon>
        <taxon>Mycobacteriales</taxon>
        <taxon>Corynebacteriaceae</taxon>
        <taxon>Corynebacterium</taxon>
    </lineage>
</organism>